<dbReference type="Pfam" id="PF12146">
    <property type="entry name" value="Hydrolase_4"/>
    <property type="match status" value="1"/>
</dbReference>
<dbReference type="PANTHER" id="PTHR42886">
    <property type="entry name" value="RE40534P-RELATED"/>
    <property type="match status" value="1"/>
</dbReference>
<organism evidence="2 3">
    <name type="scientific">Ambrosia artemisiifolia</name>
    <name type="common">Common ragweed</name>
    <dbReference type="NCBI Taxonomy" id="4212"/>
    <lineage>
        <taxon>Eukaryota</taxon>
        <taxon>Viridiplantae</taxon>
        <taxon>Streptophyta</taxon>
        <taxon>Embryophyta</taxon>
        <taxon>Tracheophyta</taxon>
        <taxon>Spermatophyta</taxon>
        <taxon>Magnoliopsida</taxon>
        <taxon>eudicotyledons</taxon>
        <taxon>Gunneridae</taxon>
        <taxon>Pentapetalae</taxon>
        <taxon>asterids</taxon>
        <taxon>campanulids</taxon>
        <taxon>Asterales</taxon>
        <taxon>Asteraceae</taxon>
        <taxon>Asteroideae</taxon>
        <taxon>Heliantheae alliance</taxon>
        <taxon>Heliantheae</taxon>
        <taxon>Ambrosia</taxon>
    </lineage>
</organism>
<reference evidence="2" key="1">
    <citation type="submission" date="2022-06" db="EMBL/GenBank/DDBJ databases">
        <title>Uncovering the hologenomic basis of an extraordinary plant invasion.</title>
        <authorList>
            <person name="Bieker V.C."/>
            <person name="Martin M.D."/>
            <person name="Gilbert T."/>
            <person name="Hodgins K."/>
            <person name="Battlay P."/>
            <person name="Petersen B."/>
            <person name="Wilson J."/>
        </authorList>
    </citation>
    <scope>NUCLEOTIDE SEQUENCE</scope>
    <source>
        <strain evidence="2">AA19_3_7</strain>
        <tissue evidence="2">Leaf</tissue>
    </source>
</reference>
<feature type="non-terminal residue" evidence="2">
    <location>
        <position position="1"/>
    </location>
</feature>
<dbReference type="AlphaFoldDB" id="A0AAD5CIP1"/>
<dbReference type="InterPro" id="IPR029058">
    <property type="entry name" value="AB_hydrolase_fold"/>
</dbReference>
<feature type="non-terminal residue" evidence="2">
    <location>
        <position position="152"/>
    </location>
</feature>
<dbReference type="EMBL" id="JAMZMK010008163">
    <property type="protein sequence ID" value="KAI7741575.1"/>
    <property type="molecule type" value="Genomic_DNA"/>
</dbReference>
<dbReference type="SUPFAM" id="SSF53474">
    <property type="entry name" value="alpha/beta-Hydrolases"/>
    <property type="match status" value="1"/>
</dbReference>
<comment type="caution">
    <text evidence="2">The sequence shown here is derived from an EMBL/GenBank/DDBJ whole genome shotgun (WGS) entry which is preliminary data.</text>
</comment>
<dbReference type="PANTHER" id="PTHR42886:SF38">
    <property type="entry name" value="ALPHA_BETA-HYDROLASES SUPERFAMILY PROTEIN"/>
    <property type="match status" value="1"/>
</dbReference>
<proteinExistence type="predicted"/>
<gene>
    <name evidence="2" type="ORF">M8C21_019852</name>
</gene>
<dbReference type="InterPro" id="IPR022742">
    <property type="entry name" value="Hydrolase_4"/>
</dbReference>
<dbReference type="Gene3D" id="3.40.50.1820">
    <property type="entry name" value="alpha/beta hydrolase"/>
    <property type="match status" value="1"/>
</dbReference>
<feature type="domain" description="Serine aminopeptidase S33" evidence="1">
    <location>
        <begin position="74"/>
        <end position="151"/>
    </location>
</feature>
<name>A0AAD5CIP1_AMBAR</name>
<evidence type="ECO:0000259" key="1">
    <source>
        <dbReference type="Pfam" id="PF12146"/>
    </source>
</evidence>
<dbReference type="Proteomes" id="UP001206925">
    <property type="component" value="Unassembled WGS sequence"/>
</dbReference>
<evidence type="ECO:0000313" key="3">
    <source>
        <dbReference type="Proteomes" id="UP001206925"/>
    </source>
</evidence>
<keyword evidence="3" id="KW-1185">Reference proteome</keyword>
<sequence length="152" mass="17127">ESGSSNLAAPKSTTNPERCNPERILRFSMMANSTSTSKRCNLFSPVKVQDQRVVIQNSYSEKLDGILHETGSTEVVILCHGFRSCKDKILMVNLAAAFAIEGISAFRFDFAGNGKRRFHYGNYYREVDDLQAVIQYFEHEKRFVAAIIGHSK</sequence>
<protein>
    <recommendedName>
        <fullName evidence="1">Serine aminopeptidase S33 domain-containing protein</fullName>
    </recommendedName>
</protein>
<accession>A0AAD5CIP1</accession>
<evidence type="ECO:0000313" key="2">
    <source>
        <dbReference type="EMBL" id="KAI7741575.1"/>
    </source>
</evidence>